<keyword evidence="1" id="KW-0732">Signal</keyword>
<evidence type="ECO:0000313" key="2">
    <source>
        <dbReference type="EMBL" id="KYG63130.1"/>
    </source>
</evidence>
<name>A0A150WHN2_BDEBC</name>
<dbReference type="Proteomes" id="UP000075320">
    <property type="component" value="Unassembled WGS sequence"/>
</dbReference>
<protein>
    <submittedName>
        <fullName evidence="2">Uncharacterized protein</fullName>
    </submittedName>
</protein>
<feature type="chain" id="PRO_5007572893" evidence="1">
    <location>
        <begin position="22"/>
        <end position="391"/>
    </location>
</feature>
<dbReference type="EMBL" id="LUKE01000004">
    <property type="protein sequence ID" value="KYG63130.1"/>
    <property type="molecule type" value="Genomic_DNA"/>
</dbReference>
<feature type="signal peptide" evidence="1">
    <location>
        <begin position="1"/>
        <end position="21"/>
    </location>
</feature>
<organism evidence="2 3">
    <name type="scientific">Bdellovibrio bacteriovorus</name>
    <dbReference type="NCBI Taxonomy" id="959"/>
    <lineage>
        <taxon>Bacteria</taxon>
        <taxon>Pseudomonadati</taxon>
        <taxon>Bdellovibrionota</taxon>
        <taxon>Bdellovibrionia</taxon>
        <taxon>Bdellovibrionales</taxon>
        <taxon>Pseudobdellovibrionaceae</taxon>
        <taxon>Bdellovibrio</taxon>
    </lineage>
</organism>
<dbReference type="AlphaFoldDB" id="A0A150WHN2"/>
<proteinExistence type="predicted"/>
<dbReference type="OrthoDB" id="5288604at2"/>
<gene>
    <name evidence="2" type="ORF">AZI86_15565</name>
</gene>
<evidence type="ECO:0000256" key="1">
    <source>
        <dbReference type="SAM" id="SignalP"/>
    </source>
</evidence>
<comment type="caution">
    <text evidence="2">The sequence shown here is derived from an EMBL/GenBank/DDBJ whole genome shotgun (WGS) entry which is preliminary data.</text>
</comment>
<reference evidence="2 3" key="1">
    <citation type="submission" date="2016-03" db="EMBL/GenBank/DDBJ databases">
        <authorList>
            <person name="Ploux O."/>
        </authorList>
    </citation>
    <scope>NUCLEOTIDE SEQUENCE [LARGE SCALE GENOMIC DNA]</scope>
    <source>
        <strain evidence="2 3">R0</strain>
    </source>
</reference>
<evidence type="ECO:0000313" key="3">
    <source>
        <dbReference type="Proteomes" id="UP000075320"/>
    </source>
</evidence>
<keyword evidence="3" id="KW-1185">Reference proteome</keyword>
<accession>A0A150WHN2</accession>
<sequence length="391" mass="42848">MKSIAYVTFCLILILSSVSLAQGQSSASIKEVAKEVVKEAQNAKAATAEKKFSAEWRLRMSGEDYHDEQSQSKIFALKTDLKAKYQLHSTLLIDLQPSLRLQSGTTQSVDGADKPENKISLTQAALVYRPLSITRISAGALNQTYLHSDLLVDEIAFPAARAELLLTRGTVLSAFVFETAIPTSTSLSTNTRELEPTPSLNTVALKVNLQGSKNLYLRMTGGYFIFNNLPSAVAQSSRLLGNEVESISDAQYAFTNKFEGYEAKVDFKAPVTAWLNIVGGAQYITNTKAAAEFASGSTYGAGAEIYFNKGLSLDITGGIFSIAPEAAVSYFNANRFETNRNGYFAKTFLDFEKQGFRVGVEYQESDVMFINSIQSKDQKVFLKLETSYADI</sequence>
<dbReference type="RefSeq" id="WP_061836205.1">
    <property type="nucleotide sequence ID" value="NZ_LUKE01000004.1"/>
</dbReference>